<feature type="transmembrane region" description="Helical" evidence="1">
    <location>
        <begin position="27"/>
        <end position="53"/>
    </location>
</feature>
<organism evidence="2 3">
    <name type="scientific">candidate division WS6 bacterium 34_10</name>
    <dbReference type="NCBI Taxonomy" id="1641389"/>
    <lineage>
        <taxon>Bacteria</taxon>
        <taxon>Candidatus Dojkabacteria</taxon>
    </lineage>
</organism>
<sequence length="79" mass="8596">MDDKGISENLQRLNDLLEKRSSKWNTFLTGLISGVGTAIGAVLIGTIIVSLIASNLSKIPIIKDLLPDNIVDQYVVEDE</sequence>
<dbReference type="Proteomes" id="UP000053904">
    <property type="component" value="Unassembled WGS sequence"/>
</dbReference>
<proteinExistence type="predicted"/>
<protein>
    <submittedName>
        <fullName evidence="2">Uncharacterized protein</fullName>
    </submittedName>
</protein>
<evidence type="ECO:0000313" key="2">
    <source>
        <dbReference type="EMBL" id="KUK77610.1"/>
    </source>
</evidence>
<name>A0A101HJI7_9BACT</name>
<comment type="caution">
    <text evidence="2">The sequence shown here is derived from an EMBL/GenBank/DDBJ whole genome shotgun (WGS) entry which is preliminary data.</text>
</comment>
<evidence type="ECO:0000313" key="3">
    <source>
        <dbReference type="Proteomes" id="UP000053904"/>
    </source>
</evidence>
<dbReference type="AlphaFoldDB" id="A0A101HJI7"/>
<keyword evidence="1" id="KW-0472">Membrane</keyword>
<dbReference type="Pfam" id="PF18910">
    <property type="entry name" value="DUF5665"/>
    <property type="match status" value="1"/>
</dbReference>
<accession>A0A101HJI7</accession>
<dbReference type="InterPro" id="IPR043723">
    <property type="entry name" value="DUF5665"/>
</dbReference>
<keyword evidence="1" id="KW-1133">Transmembrane helix</keyword>
<evidence type="ECO:0000256" key="1">
    <source>
        <dbReference type="SAM" id="Phobius"/>
    </source>
</evidence>
<dbReference type="EMBL" id="LGGO01000019">
    <property type="protein sequence ID" value="KUK77610.1"/>
    <property type="molecule type" value="Genomic_DNA"/>
</dbReference>
<reference evidence="3" key="1">
    <citation type="journal article" date="2015" name="MBio">
        <title>Genome-Resolved Metagenomic Analysis Reveals Roles for Candidate Phyla and Other Microbial Community Members in Biogeochemical Transformations in Oil Reservoirs.</title>
        <authorList>
            <person name="Hu P."/>
            <person name="Tom L."/>
            <person name="Singh A."/>
            <person name="Thomas B.C."/>
            <person name="Baker B.J."/>
            <person name="Piceno Y.M."/>
            <person name="Andersen G.L."/>
            <person name="Banfield J.F."/>
        </authorList>
    </citation>
    <scope>NUCLEOTIDE SEQUENCE [LARGE SCALE GENOMIC DNA]</scope>
</reference>
<gene>
    <name evidence="2" type="ORF">XD93_0217</name>
</gene>
<dbReference type="PATRIC" id="fig|1641389.3.peg.289"/>
<keyword evidence="1" id="KW-0812">Transmembrane</keyword>